<dbReference type="InterPro" id="IPR024079">
    <property type="entry name" value="MetalloPept_cat_dom_sf"/>
</dbReference>
<sequence>MAAGNTLWFTLYLYSFNVIRSANTTLDLLVVADELTKNGIPTFVAINASDDENDATKNALLGVQPPLSLSHWYYTTPSKWATIQADYKVYNATVLQLAGYPAEQAAAAVPVIIRFEQSLAGVALNELEEVEATVPSYTGLLFYLSFAQASCSKNTDARLTKHMSDPHPPGRFRVIGVLQNNAEFAREFQCPTDSYLNPSKKCLLWE</sequence>
<gene>
    <name evidence="11" type="ORF">B5M09_012731</name>
</gene>
<evidence type="ECO:0000256" key="3">
    <source>
        <dbReference type="ARBA" id="ARBA00022670"/>
    </source>
</evidence>
<dbReference type="GO" id="GO:0016485">
    <property type="term" value="P:protein processing"/>
    <property type="evidence" value="ECO:0007669"/>
    <property type="project" value="TreeGrafter"/>
</dbReference>
<keyword evidence="8" id="KW-0732">Signal</keyword>
<dbReference type="InterPro" id="IPR008753">
    <property type="entry name" value="Peptidase_M13_N"/>
</dbReference>
<feature type="chain" id="PRO_5018693779" description="Peptidase M13 C-terminal domain-containing protein" evidence="8">
    <location>
        <begin position="22"/>
        <end position="206"/>
    </location>
</feature>
<organism evidence="11 12">
    <name type="scientific">Aphanomyces astaci</name>
    <name type="common">Crayfish plague agent</name>
    <dbReference type="NCBI Taxonomy" id="112090"/>
    <lineage>
        <taxon>Eukaryota</taxon>
        <taxon>Sar</taxon>
        <taxon>Stramenopiles</taxon>
        <taxon>Oomycota</taxon>
        <taxon>Saprolegniomycetes</taxon>
        <taxon>Saprolegniales</taxon>
        <taxon>Verrucalvaceae</taxon>
        <taxon>Aphanomyces</taxon>
    </lineage>
</organism>
<protein>
    <recommendedName>
        <fullName evidence="13">Peptidase M13 C-terminal domain-containing protein</fullName>
    </recommendedName>
</protein>
<comment type="caution">
    <text evidence="11">The sequence shown here is derived from an EMBL/GenBank/DDBJ whole genome shotgun (WGS) entry which is preliminary data.</text>
</comment>
<name>A0A3R7WNA5_APHAT</name>
<evidence type="ECO:0000256" key="1">
    <source>
        <dbReference type="ARBA" id="ARBA00001947"/>
    </source>
</evidence>
<feature type="signal peptide" evidence="8">
    <location>
        <begin position="1"/>
        <end position="21"/>
    </location>
</feature>
<evidence type="ECO:0000259" key="9">
    <source>
        <dbReference type="Pfam" id="PF01431"/>
    </source>
</evidence>
<comment type="cofactor">
    <cofactor evidence="1">
        <name>Zn(2+)</name>
        <dbReference type="ChEBI" id="CHEBI:29105"/>
    </cofactor>
</comment>
<dbReference type="InterPro" id="IPR018497">
    <property type="entry name" value="Peptidase_M13_C"/>
</dbReference>
<dbReference type="InterPro" id="IPR042089">
    <property type="entry name" value="Peptidase_M13_dom_2"/>
</dbReference>
<evidence type="ECO:0000259" key="10">
    <source>
        <dbReference type="Pfam" id="PF05649"/>
    </source>
</evidence>
<dbReference type="Pfam" id="PF01431">
    <property type="entry name" value="Peptidase_M13"/>
    <property type="match status" value="1"/>
</dbReference>
<keyword evidence="7" id="KW-0482">Metalloprotease</keyword>
<accession>A0A3R7WNA5</accession>
<evidence type="ECO:0000256" key="2">
    <source>
        <dbReference type="ARBA" id="ARBA00007357"/>
    </source>
</evidence>
<proteinExistence type="inferred from homology"/>
<keyword evidence="3" id="KW-0645">Protease</keyword>
<dbReference type="AlphaFoldDB" id="A0A3R7WNA5"/>
<evidence type="ECO:0000256" key="6">
    <source>
        <dbReference type="ARBA" id="ARBA00022833"/>
    </source>
</evidence>
<keyword evidence="5" id="KW-0378">Hydrolase</keyword>
<dbReference type="PANTHER" id="PTHR11733">
    <property type="entry name" value="ZINC METALLOPROTEASE FAMILY M13 NEPRILYSIN-RELATED"/>
    <property type="match status" value="1"/>
</dbReference>
<dbReference type="GO" id="GO:0004222">
    <property type="term" value="F:metalloendopeptidase activity"/>
    <property type="evidence" value="ECO:0007669"/>
    <property type="project" value="InterPro"/>
</dbReference>
<keyword evidence="12" id="KW-1185">Reference proteome</keyword>
<evidence type="ECO:0000256" key="8">
    <source>
        <dbReference type="SAM" id="SignalP"/>
    </source>
</evidence>
<evidence type="ECO:0000256" key="4">
    <source>
        <dbReference type="ARBA" id="ARBA00022723"/>
    </source>
</evidence>
<dbReference type="Gene3D" id="1.10.1380.10">
    <property type="entry name" value="Neutral endopeptidase , domain2"/>
    <property type="match status" value="1"/>
</dbReference>
<evidence type="ECO:0000313" key="12">
    <source>
        <dbReference type="Proteomes" id="UP000284702"/>
    </source>
</evidence>
<evidence type="ECO:0000256" key="7">
    <source>
        <dbReference type="ARBA" id="ARBA00023049"/>
    </source>
</evidence>
<keyword evidence="4" id="KW-0479">Metal-binding</keyword>
<keyword evidence="6" id="KW-0862">Zinc</keyword>
<dbReference type="Proteomes" id="UP000284702">
    <property type="component" value="Unassembled WGS sequence"/>
</dbReference>
<evidence type="ECO:0000313" key="11">
    <source>
        <dbReference type="EMBL" id="RQM31400.1"/>
    </source>
</evidence>
<dbReference type="EMBL" id="MZMZ02000036">
    <property type="protein sequence ID" value="RQM31400.1"/>
    <property type="molecule type" value="Genomic_DNA"/>
</dbReference>
<dbReference type="PROSITE" id="PS51885">
    <property type="entry name" value="NEPRILYSIN"/>
    <property type="match status" value="1"/>
</dbReference>
<dbReference type="GO" id="GO:0005886">
    <property type="term" value="C:plasma membrane"/>
    <property type="evidence" value="ECO:0007669"/>
    <property type="project" value="TreeGrafter"/>
</dbReference>
<reference evidence="11" key="1">
    <citation type="submission" date="2018-07" db="EMBL/GenBank/DDBJ databases">
        <title>Annotation of Aphanomyces astaci genome assembly.</title>
        <authorList>
            <person name="Studholme D.J."/>
        </authorList>
    </citation>
    <scope>NUCLEOTIDE SEQUENCE [LARGE SCALE GENOMIC DNA]</scope>
    <source>
        <strain evidence="11">Pc</strain>
    </source>
</reference>
<evidence type="ECO:0000256" key="5">
    <source>
        <dbReference type="ARBA" id="ARBA00022801"/>
    </source>
</evidence>
<feature type="domain" description="Peptidase M13 N-terminal" evidence="10">
    <location>
        <begin position="21"/>
        <end position="129"/>
    </location>
</feature>
<dbReference type="Pfam" id="PF05649">
    <property type="entry name" value="Peptidase_M13_N"/>
    <property type="match status" value="1"/>
</dbReference>
<dbReference type="PANTHER" id="PTHR11733:SF167">
    <property type="entry name" value="FI17812P1-RELATED"/>
    <property type="match status" value="1"/>
</dbReference>
<dbReference type="InterPro" id="IPR000718">
    <property type="entry name" value="Peptidase_M13"/>
</dbReference>
<feature type="domain" description="Peptidase M13 C-terminal" evidence="9">
    <location>
        <begin position="140"/>
        <end position="202"/>
    </location>
</feature>
<dbReference type="VEuPathDB" id="FungiDB:H257_01622"/>
<evidence type="ECO:0008006" key="13">
    <source>
        <dbReference type="Google" id="ProtNLM"/>
    </source>
</evidence>
<dbReference type="SUPFAM" id="SSF55486">
    <property type="entry name" value="Metalloproteases ('zincins'), catalytic domain"/>
    <property type="match status" value="2"/>
</dbReference>
<comment type="similarity">
    <text evidence="2">Belongs to the peptidase M13 family.</text>
</comment>
<dbReference type="GO" id="GO:0046872">
    <property type="term" value="F:metal ion binding"/>
    <property type="evidence" value="ECO:0007669"/>
    <property type="project" value="UniProtKB-KW"/>
</dbReference>
<dbReference type="Gene3D" id="3.40.390.10">
    <property type="entry name" value="Collagenase (Catalytic Domain)"/>
    <property type="match status" value="1"/>
</dbReference>